<name>A0A5S4Y8Z5_9BRAD</name>
<organism evidence="1 2">
    <name type="scientific">Bradyrhizobium hipponense</name>
    <dbReference type="NCBI Taxonomy" id="2605638"/>
    <lineage>
        <taxon>Bacteria</taxon>
        <taxon>Pseudomonadati</taxon>
        <taxon>Pseudomonadota</taxon>
        <taxon>Alphaproteobacteria</taxon>
        <taxon>Hyphomicrobiales</taxon>
        <taxon>Nitrobacteraceae</taxon>
        <taxon>Bradyrhizobium</taxon>
    </lineage>
</organism>
<accession>A0A5S4Y8Z5</accession>
<keyword evidence="2" id="KW-1185">Reference proteome</keyword>
<dbReference type="Proteomes" id="UP000324797">
    <property type="component" value="Unassembled WGS sequence"/>
</dbReference>
<reference evidence="1 2" key="1">
    <citation type="submission" date="2019-08" db="EMBL/GenBank/DDBJ databases">
        <title>Bradyrhizobium hipponensis sp. nov., a rhizobium isolated from a Lupinus angustifolius root nodule in Tunisia.</title>
        <authorList>
            <person name="Off K."/>
            <person name="Rejili M."/>
            <person name="Mars M."/>
            <person name="Brachmann A."/>
            <person name="Marin M."/>
        </authorList>
    </citation>
    <scope>NUCLEOTIDE SEQUENCE [LARGE SCALE GENOMIC DNA]</scope>
    <source>
        <strain evidence="2">aSej3</strain>
    </source>
</reference>
<dbReference type="RefSeq" id="WP_148745759.1">
    <property type="nucleotide sequence ID" value="NZ_VSTH01000260.1"/>
</dbReference>
<dbReference type="EMBL" id="VSTH01000260">
    <property type="protein sequence ID" value="TYO60876.1"/>
    <property type="molecule type" value="Genomic_DNA"/>
</dbReference>
<evidence type="ECO:0000313" key="2">
    <source>
        <dbReference type="Proteomes" id="UP000324797"/>
    </source>
</evidence>
<comment type="caution">
    <text evidence="1">The sequence shown here is derived from an EMBL/GenBank/DDBJ whole genome shotgun (WGS) entry which is preliminary data.</text>
</comment>
<dbReference type="AlphaFoldDB" id="A0A5S4Y8Z5"/>
<sequence length="79" mass="9126">MIDEKLVRLRTYRKNVERYLGLLQTTLTEIERQYVERRLTEEQSAMELLSASSFQMAVEANVAKQACSRQPGFNAAEKS</sequence>
<evidence type="ECO:0000313" key="1">
    <source>
        <dbReference type="EMBL" id="TYO60876.1"/>
    </source>
</evidence>
<protein>
    <submittedName>
        <fullName evidence="1">Uncharacterized protein</fullName>
    </submittedName>
</protein>
<proteinExistence type="predicted"/>
<gene>
    <name evidence="1" type="ORF">FXV83_41355</name>
</gene>